<organism evidence="2 3">
    <name type="scientific">Actinomycetospora straminea</name>
    <dbReference type="NCBI Taxonomy" id="663607"/>
    <lineage>
        <taxon>Bacteria</taxon>
        <taxon>Bacillati</taxon>
        <taxon>Actinomycetota</taxon>
        <taxon>Actinomycetes</taxon>
        <taxon>Pseudonocardiales</taxon>
        <taxon>Pseudonocardiaceae</taxon>
        <taxon>Actinomycetospora</taxon>
    </lineage>
</organism>
<keyword evidence="1" id="KW-0812">Transmembrane</keyword>
<reference evidence="3" key="1">
    <citation type="journal article" date="2019" name="Int. J. Syst. Evol. Microbiol.">
        <title>The Global Catalogue of Microorganisms (GCM) 10K type strain sequencing project: providing services to taxonomists for standard genome sequencing and annotation.</title>
        <authorList>
            <consortium name="The Broad Institute Genomics Platform"/>
            <consortium name="The Broad Institute Genome Sequencing Center for Infectious Disease"/>
            <person name="Wu L."/>
            <person name="Ma J."/>
        </authorList>
    </citation>
    <scope>NUCLEOTIDE SEQUENCE [LARGE SCALE GENOMIC DNA]</scope>
    <source>
        <strain evidence="3">JCM 17983</strain>
    </source>
</reference>
<gene>
    <name evidence="2" type="ORF">GCM10023203_28050</name>
</gene>
<evidence type="ECO:0000313" key="3">
    <source>
        <dbReference type="Proteomes" id="UP001500457"/>
    </source>
</evidence>
<proteinExistence type="predicted"/>
<evidence type="ECO:0000256" key="1">
    <source>
        <dbReference type="SAM" id="Phobius"/>
    </source>
</evidence>
<accession>A0ABP9EGG1</accession>
<keyword evidence="1" id="KW-0472">Membrane</keyword>
<dbReference type="EMBL" id="BAABHQ010000006">
    <property type="protein sequence ID" value="GAA4876171.1"/>
    <property type="molecule type" value="Genomic_DNA"/>
</dbReference>
<feature type="transmembrane region" description="Helical" evidence="1">
    <location>
        <begin position="6"/>
        <end position="28"/>
    </location>
</feature>
<protein>
    <submittedName>
        <fullName evidence="2">Uncharacterized protein</fullName>
    </submittedName>
</protein>
<comment type="caution">
    <text evidence="2">The sequence shown here is derived from an EMBL/GenBank/DDBJ whole genome shotgun (WGS) entry which is preliminary data.</text>
</comment>
<dbReference type="Proteomes" id="UP001500457">
    <property type="component" value="Unassembled WGS sequence"/>
</dbReference>
<sequence length="65" mass="7375">MTAMTIIIAVVIFWALFVVGVLVGISVHREATRRRSARLHRAEMAFDHDTIIAGRTPVRGRDFRI</sequence>
<keyword evidence="1" id="KW-1133">Transmembrane helix</keyword>
<name>A0ABP9EGG1_9PSEU</name>
<keyword evidence="3" id="KW-1185">Reference proteome</keyword>
<evidence type="ECO:0000313" key="2">
    <source>
        <dbReference type="EMBL" id="GAA4876171.1"/>
    </source>
</evidence>